<organism evidence="2 3">
    <name type="scientific">Lachnellula hyalina</name>
    <dbReference type="NCBI Taxonomy" id="1316788"/>
    <lineage>
        <taxon>Eukaryota</taxon>
        <taxon>Fungi</taxon>
        <taxon>Dikarya</taxon>
        <taxon>Ascomycota</taxon>
        <taxon>Pezizomycotina</taxon>
        <taxon>Leotiomycetes</taxon>
        <taxon>Helotiales</taxon>
        <taxon>Lachnaceae</taxon>
        <taxon>Lachnellula</taxon>
    </lineage>
</organism>
<dbReference type="GeneID" id="41983854"/>
<sequence length="444" mass="50573">MAPPVKKKQKTSAAATSSPTPIVFQSPGLQADVRLMVFDQEFHVHSVILKLYSAFFRKFLDSPDKAAAVEAASTGALPAQWSTPTKFKYEWVTKLDKDAESDQEGNWHLIAATSTMKEPINLSEYRGYKKYQSKAFEKLLCAMYLKPYKIRNCTELTTMTGLADYYCALPVLSHTLDGAFMRSPMLVASIRSIPCETLALAAKLRNSTLFRECLIWVLGPWGDECWEQLEDPKLKKIAKIARHELSHKIAKVQEAITRAIEAADDSSLEYFTEYLRDAAIEAREEGPEYLSMPRYFLKFHEKLEAGYVCLDFNDTGVDEVSLDVLMESNLVLEQQQQAGKLEMRVIISCVLASMTKIFPGTPQRWIGEEQYLINNGETKEFYHSKSEFFNTGLVLFYRSCRDFGTLHLNNYYPFDSLHNRLRQTSHLLILKVMPFSNSTPPLTP</sequence>
<dbReference type="InterPro" id="IPR011333">
    <property type="entry name" value="SKP1/BTB/POZ_sf"/>
</dbReference>
<dbReference type="RefSeq" id="XP_031007130.1">
    <property type="nucleotide sequence ID" value="XM_031148625.1"/>
</dbReference>
<dbReference type="CDD" id="cd18186">
    <property type="entry name" value="BTB_POZ_ZBTB_KLHL-like"/>
    <property type="match status" value="1"/>
</dbReference>
<feature type="domain" description="BTB" evidence="1">
    <location>
        <begin position="31"/>
        <end position="62"/>
    </location>
</feature>
<proteinExistence type="predicted"/>
<protein>
    <recommendedName>
        <fullName evidence="1">BTB domain-containing protein</fullName>
    </recommendedName>
</protein>
<name>A0A8H8U1W2_9HELO</name>
<evidence type="ECO:0000259" key="1">
    <source>
        <dbReference type="PROSITE" id="PS50097"/>
    </source>
</evidence>
<reference evidence="2 3" key="1">
    <citation type="submission" date="2018-05" db="EMBL/GenBank/DDBJ databases">
        <title>Genome sequencing and assembly of the regulated plant pathogen Lachnellula willkommii and related sister species for the development of diagnostic species identification markers.</title>
        <authorList>
            <person name="Giroux E."/>
            <person name="Bilodeau G."/>
        </authorList>
    </citation>
    <scope>NUCLEOTIDE SEQUENCE [LARGE SCALE GENOMIC DNA]</scope>
    <source>
        <strain evidence="2 3">CBS 185.66</strain>
    </source>
</reference>
<evidence type="ECO:0000313" key="3">
    <source>
        <dbReference type="Proteomes" id="UP000431533"/>
    </source>
</evidence>
<dbReference type="Gene3D" id="3.30.710.10">
    <property type="entry name" value="Potassium Channel Kv1.1, Chain A"/>
    <property type="match status" value="1"/>
</dbReference>
<dbReference type="SUPFAM" id="SSF54695">
    <property type="entry name" value="POZ domain"/>
    <property type="match status" value="1"/>
</dbReference>
<accession>A0A8H8U1W2</accession>
<dbReference type="InterPro" id="IPR000210">
    <property type="entry name" value="BTB/POZ_dom"/>
</dbReference>
<gene>
    <name evidence="2" type="ORF">LHYA1_G003656</name>
</gene>
<dbReference type="PROSITE" id="PS50097">
    <property type="entry name" value="BTB"/>
    <property type="match status" value="1"/>
</dbReference>
<dbReference type="OrthoDB" id="2129688at2759"/>
<comment type="caution">
    <text evidence="2">The sequence shown here is derived from an EMBL/GenBank/DDBJ whole genome shotgun (WGS) entry which is preliminary data.</text>
</comment>
<keyword evidence="3" id="KW-1185">Reference proteome</keyword>
<dbReference type="AlphaFoldDB" id="A0A8H8U1W2"/>
<dbReference type="EMBL" id="QGMH01000033">
    <property type="protein sequence ID" value="TVY28342.1"/>
    <property type="molecule type" value="Genomic_DNA"/>
</dbReference>
<evidence type="ECO:0000313" key="2">
    <source>
        <dbReference type="EMBL" id="TVY28342.1"/>
    </source>
</evidence>
<dbReference type="Proteomes" id="UP000431533">
    <property type="component" value="Unassembled WGS sequence"/>
</dbReference>
<dbReference type="Pfam" id="PF00651">
    <property type="entry name" value="BTB"/>
    <property type="match status" value="1"/>
</dbReference>